<evidence type="ECO:0000313" key="7">
    <source>
        <dbReference type="Proteomes" id="UP000220502"/>
    </source>
</evidence>
<dbReference type="EMBL" id="NTXF01000037">
    <property type="protein sequence ID" value="PEX45783.1"/>
    <property type="molecule type" value="Genomic_DNA"/>
</dbReference>
<reference evidence="6 7" key="1">
    <citation type="submission" date="2017-09" db="EMBL/GenBank/DDBJ databases">
        <title>Large-scale bioinformatics analysis of Bacillus genomes uncovers conserved roles of natural products in bacterial physiology.</title>
        <authorList>
            <consortium name="Agbiome Team Llc"/>
            <person name="Bleich R.M."/>
            <person name="Kirk G.J."/>
            <person name="Santa Maria K.C."/>
            <person name="Allen S.E."/>
            <person name="Farag S."/>
            <person name="Shank E.A."/>
            <person name="Bowers A."/>
        </authorList>
    </citation>
    <scope>NUCLEOTIDE SEQUENCE [LARGE SCALE GENOMIC DNA]</scope>
    <source>
        <strain evidence="6 7">AFS007900</strain>
    </source>
</reference>
<proteinExistence type="inferred from homology"/>
<accession>A0ABD6SNC7</accession>
<organism evidence="6 7">
    <name type="scientific">Bacillus thuringiensis</name>
    <dbReference type="NCBI Taxonomy" id="1428"/>
    <lineage>
        <taxon>Bacteria</taxon>
        <taxon>Bacillati</taxon>
        <taxon>Bacillota</taxon>
        <taxon>Bacilli</taxon>
        <taxon>Bacillales</taxon>
        <taxon>Bacillaceae</taxon>
        <taxon>Bacillus</taxon>
        <taxon>Bacillus cereus group</taxon>
    </lineage>
</organism>
<sequence>MNINVHQLPKGFLKDLSEELKQKTQITSEDVAKIMRDASSDSAKLNDLIRQVSIAAVRKISSVGMVISPIISYIWPEQAGLDSKLNALEAKLTAKIGRATYNGKIRRLIEYRYFL</sequence>
<evidence type="ECO:0000256" key="2">
    <source>
        <dbReference type="ARBA" id="ARBA00022656"/>
    </source>
</evidence>
<comment type="similarity">
    <text evidence="1">Belongs to the delta endotoxin family.</text>
</comment>
<keyword evidence="4" id="KW-0843">Virulence</keyword>
<name>A0ABD6SNC7_BACTU</name>
<dbReference type="GO" id="GO:0030435">
    <property type="term" value="P:sporulation resulting in formation of a cellular spore"/>
    <property type="evidence" value="ECO:0007669"/>
    <property type="project" value="UniProtKB-KW"/>
</dbReference>
<comment type="caution">
    <text evidence="6">The sequence shown here is derived from an EMBL/GenBank/DDBJ whole genome shotgun (WGS) entry which is preliminary data.</text>
</comment>
<evidence type="ECO:0000256" key="5">
    <source>
        <dbReference type="ARBA" id="ARBA00029653"/>
    </source>
</evidence>
<gene>
    <name evidence="6" type="ORF">CN461_23460</name>
</gene>
<keyword evidence="2" id="KW-0800">Toxin</keyword>
<dbReference type="InterPro" id="IPR036716">
    <property type="entry name" value="Pest_crys_N_sf"/>
</dbReference>
<dbReference type="AlphaFoldDB" id="A0ABD6SNC7"/>
<dbReference type="GO" id="GO:0090729">
    <property type="term" value="F:toxin activity"/>
    <property type="evidence" value="ECO:0007669"/>
    <property type="project" value="UniProtKB-KW"/>
</dbReference>
<dbReference type="RefSeq" id="WP_097891173.1">
    <property type="nucleotide sequence ID" value="NZ_NTRM01000054.1"/>
</dbReference>
<evidence type="ECO:0000256" key="4">
    <source>
        <dbReference type="ARBA" id="ARBA00023026"/>
    </source>
</evidence>
<evidence type="ECO:0000256" key="3">
    <source>
        <dbReference type="ARBA" id="ARBA00022969"/>
    </source>
</evidence>
<evidence type="ECO:0000313" key="6">
    <source>
        <dbReference type="EMBL" id="PEX45783.1"/>
    </source>
</evidence>
<evidence type="ECO:0000256" key="1">
    <source>
        <dbReference type="ARBA" id="ARBA00007819"/>
    </source>
</evidence>
<dbReference type="Gene3D" id="1.20.190.10">
    <property type="entry name" value="Pesticidal crystal protein, N-terminal domain"/>
    <property type="match status" value="1"/>
</dbReference>
<dbReference type="Proteomes" id="UP000220502">
    <property type="component" value="Unassembled WGS sequence"/>
</dbReference>
<keyword evidence="3" id="KW-0749">Sporulation</keyword>
<protein>
    <recommendedName>
        <fullName evidence="5">Crystaline entomocidal protoxin</fullName>
    </recommendedName>
</protein>